<evidence type="ECO:0000259" key="7">
    <source>
        <dbReference type="Pfam" id="PF17827"/>
    </source>
</evidence>
<dbReference type="Gene3D" id="1.10.8.10">
    <property type="entry name" value="DNA helicase RuvA subunit, C-terminal domain"/>
    <property type="match status" value="1"/>
</dbReference>
<dbReference type="GO" id="GO:0032259">
    <property type="term" value="P:methylation"/>
    <property type="evidence" value="ECO:0007669"/>
    <property type="project" value="UniProtKB-KW"/>
</dbReference>
<evidence type="ECO:0000256" key="5">
    <source>
        <dbReference type="HAMAP-Rule" id="MF_02126"/>
    </source>
</evidence>
<feature type="binding site" evidence="5">
    <location>
        <position position="192"/>
    </location>
    <ligand>
        <name>S-adenosyl-L-methionine</name>
        <dbReference type="ChEBI" id="CHEBI:59789"/>
    </ligand>
</feature>
<dbReference type="EC" id="2.1.1.297" evidence="5"/>
<dbReference type="InterPro" id="IPR040758">
    <property type="entry name" value="PrmC_N"/>
</dbReference>
<dbReference type="Pfam" id="PF17827">
    <property type="entry name" value="PrmC_N"/>
    <property type="match status" value="1"/>
</dbReference>
<dbReference type="EMBL" id="BAAADJ010000006">
    <property type="protein sequence ID" value="GAA0320105.1"/>
    <property type="molecule type" value="Genomic_DNA"/>
</dbReference>
<feature type="binding site" evidence="5">
    <location>
        <begin position="125"/>
        <end position="129"/>
    </location>
    <ligand>
        <name>S-adenosyl-L-methionine</name>
        <dbReference type="ChEBI" id="CHEBI:59789"/>
    </ligand>
</feature>
<dbReference type="Proteomes" id="UP001500782">
    <property type="component" value="Unassembled WGS sequence"/>
</dbReference>
<gene>
    <name evidence="5 8" type="primary">prmC</name>
    <name evidence="8" type="ORF">GCM10008967_08300</name>
</gene>
<dbReference type="RefSeq" id="WP_343796628.1">
    <property type="nucleotide sequence ID" value="NZ_BAAADJ010000006.1"/>
</dbReference>
<dbReference type="PANTHER" id="PTHR18895:SF74">
    <property type="entry name" value="MTRF1L RELEASE FACTOR GLUTAMINE METHYLTRANSFERASE"/>
    <property type="match status" value="1"/>
</dbReference>
<accession>A0ABN0VXX3</accession>
<comment type="caution">
    <text evidence="5">Lacks conserved residue(s) required for the propagation of feature annotation.</text>
</comment>
<dbReference type="NCBIfam" id="TIGR00536">
    <property type="entry name" value="hemK_fam"/>
    <property type="match status" value="1"/>
</dbReference>
<dbReference type="InterPro" id="IPR050320">
    <property type="entry name" value="N5-glutamine_MTase"/>
</dbReference>
<sequence length="287" mass="32381">MSETKVMEALTWASSFLHVHGRDANAGEWLMQHVHNWTRSKLFYHMRDPIADEKVELFKQLVKEHCKGTPVQYLMGYAEFYGRDFDVNENVLIPRPETEELIEGILQRTDKLFPKNQVLRVVDIGTGSGAIAITLKKERPHWEVYAVDISQDALDVAKANSRKLEADITFLEGDLLSPFEGKGTRFDCIVSNPPYIPDRDREDMSVVVTDHEPHLALFAGEDGLDIYRKLIPQAIGLLSTPGCIGLEIGHGQGEAVANLFKEVNAEFNASVELDINGKERMVYLEVE</sequence>
<evidence type="ECO:0000256" key="4">
    <source>
        <dbReference type="ARBA" id="ARBA00048391"/>
    </source>
</evidence>
<dbReference type="PANTHER" id="PTHR18895">
    <property type="entry name" value="HEMK METHYLTRANSFERASE"/>
    <property type="match status" value="1"/>
</dbReference>
<keyword evidence="3 5" id="KW-0949">S-adenosyl-L-methionine</keyword>
<evidence type="ECO:0000256" key="2">
    <source>
        <dbReference type="ARBA" id="ARBA00022679"/>
    </source>
</evidence>
<comment type="function">
    <text evidence="5">Methylates the class 1 translation termination release factors RF1/PrfA and RF2/PrfB on the glutamine residue of the universally conserved GGQ motif.</text>
</comment>
<feature type="domain" description="Release factor glutamine methyltransferase N-terminal" evidence="7">
    <location>
        <begin position="8"/>
        <end position="76"/>
    </location>
</feature>
<comment type="caution">
    <text evidence="8">The sequence shown here is derived from an EMBL/GenBank/DDBJ whole genome shotgun (WGS) entry which is preliminary data.</text>
</comment>
<protein>
    <recommendedName>
        <fullName evidence="5">Release factor glutamine methyltransferase</fullName>
        <shortName evidence="5">RF MTase</shortName>
        <ecNumber evidence="5">2.1.1.297</ecNumber>
    </recommendedName>
    <alternativeName>
        <fullName evidence="5">N5-glutamine methyltransferase PrmC</fullName>
    </alternativeName>
    <alternativeName>
        <fullName evidence="5">Protein-(glutamine-N5) MTase PrmC</fullName>
    </alternativeName>
    <alternativeName>
        <fullName evidence="5">Protein-glutamine N-methyltransferase PrmC</fullName>
    </alternativeName>
</protein>
<dbReference type="Gene3D" id="3.40.50.150">
    <property type="entry name" value="Vaccinia Virus protein VP39"/>
    <property type="match status" value="1"/>
</dbReference>
<keyword evidence="2 5" id="KW-0808">Transferase</keyword>
<keyword evidence="9" id="KW-1185">Reference proteome</keyword>
<reference evidence="8 9" key="1">
    <citation type="journal article" date="2019" name="Int. J. Syst. Evol. Microbiol.">
        <title>The Global Catalogue of Microorganisms (GCM) 10K type strain sequencing project: providing services to taxonomists for standard genome sequencing and annotation.</title>
        <authorList>
            <consortium name="The Broad Institute Genomics Platform"/>
            <consortium name="The Broad Institute Genome Sequencing Center for Infectious Disease"/>
            <person name="Wu L."/>
            <person name="Ma J."/>
        </authorList>
    </citation>
    <scope>NUCLEOTIDE SEQUENCE [LARGE SCALE GENOMIC DNA]</scope>
    <source>
        <strain evidence="8 9">JCM 9731</strain>
    </source>
</reference>
<feature type="domain" description="Methyltransferase small" evidence="6">
    <location>
        <begin position="113"/>
        <end position="200"/>
    </location>
</feature>
<feature type="binding site" evidence="5">
    <location>
        <begin position="192"/>
        <end position="195"/>
    </location>
    <ligand>
        <name>substrate</name>
    </ligand>
</feature>
<dbReference type="NCBIfam" id="TIGR03534">
    <property type="entry name" value="RF_mod_PrmC"/>
    <property type="match status" value="1"/>
</dbReference>
<evidence type="ECO:0000256" key="1">
    <source>
        <dbReference type="ARBA" id="ARBA00022603"/>
    </source>
</evidence>
<comment type="catalytic activity">
    <reaction evidence="4 5">
        <text>L-glutaminyl-[peptide chain release factor] + S-adenosyl-L-methionine = N(5)-methyl-L-glutaminyl-[peptide chain release factor] + S-adenosyl-L-homocysteine + H(+)</text>
        <dbReference type="Rhea" id="RHEA:42896"/>
        <dbReference type="Rhea" id="RHEA-COMP:10271"/>
        <dbReference type="Rhea" id="RHEA-COMP:10272"/>
        <dbReference type="ChEBI" id="CHEBI:15378"/>
        <dbReference type="ChEBI" id="CHEBI:30011"/>
        <dbReference type="ChEBI" id="CHEBI:57856"/>
        <dbReference type="ChEBI" id="CHEBI:59789"/>
        <dbReference type="ChEBI" id="CHEBI:61891"/>
        <dbReference type="EC" id="2.1.1.297"/>
    </reaction>
</comment>
<evidence type="ECO:0000256" key="3">
    <source>
        <dbReference type="ARBA" id="ARBA00022691"/>
    </source>
</evidence>
<proteinExistence type="inferred from homology"/>
<name>A0ABN0VXX3_9BACI</name>
<organism evidence="8 9">
    <name type="scientific">Bacillus carboniphilus</name>
    <dbReference type="NCBI Taxonomy" id="86663"/>
    <lineage>
        <taxon>Bacteria</taxon>
        <taxon>Bacillati</taxon>
        <taxon>Bacillota</taxon>
        <taxon>Bacilli</taxon>
        <taxon>Bacillales</taxon>
        <taxon>Bacillaceae</taxon>
        <taxon>Bacillus</taxon>
    </lineage>
</organism>
<keyword evidence="1 5" id="KW-0489">Methyltransferase</keyword>
<dbReference type="PROSITE" id="PS00092">
    <property type="entry name" value="N6_MTASE"/>
    <property type="match status" value="1"/>
</dbReference>
<dbReference type="InterPro" id="IPR029063">
    <property type="entry name" value="SAM-dependent_MTases_sf"/>
</dbReference>
<dbReference type="CDD" id="cd02440">
    <property type="entry name" value="AdoMet_MTases"/>
    <property type="match status" value="1"/>
</dbReference>
<dbReference type="InterPro" id="IPR002052">
    <property type="entry name" value="DNA_methylase_N6_adenine_CS"/>
</dbReference>
<evidence type="ECO:0000313" key="8">
    <source>
        <dbReference type="EMBL" id="GAA0320105.1"/>
    </source>
</evidence>
<dbReference type="SUPFAM" id="SSF53335">
    <property type="entry name" value="S-adenosyl-L-methionine-dependent methyltransferases"/>
    <property type="match status" value="1"/>
</dbReference>
<dbReference type="GO" id="GO:0008168">
    <property type="term" value="F:methyltransferase activity"/>
    <property type="evidence" value="ECO:0007669"/>
    <property type="project" value="UniProtKB-KW"/>
</dbReference>
<dbReference type="Pfam" id="PF05175">
    <property type="entry name" value="MTS"/>
    <property type="match status" value="1"/>
</dbReference>
<dbReference type="HAMAP" id="MF_02126">
    <property type="entry name" value="RF_methyltr_PrmC"/>
    <property type="match status" value="1"/>
</dbReference>
<dbReference type="InterPro" id="IPR007848">
    <property type="entry name" value="Small_mtfrase_dom"/>
</dbReference>
<dbReference type="InterPro" id="IPR019874">
    <property type="entry name" value="RF_methyltr_PrmC"/>
</dbReference>
<feature type="binding site" evidence="5">
    <location>
        <position position="148"/>
    </location>
    <ligand>
        <name>S-adenosyl-L-methionine</name>
        <dbReference type="ChEBI" id="CHEBI:59789"/>
    </ligand>
</feature>
<evidence type="ECO:0000259" key="6">
    <source>
        <dbReference type="Pfam" id="PF05175"/>
    </source>
</evidence>
<evidence type="ECO:0000313" key="9">
    <source>
        <dbReference type="Proteomes" id="UP001500782"/>
    </source>
</evidence>
<dbReference type="InterPro" id="IPR004556">
    <property type="entry name" value="HemK-like"/>
</dbReference>
<comment type="similarity">
    <text evidence="5">Belongs to the protein N5-glutamine methyltransferase family. PrmC subfamily.</text>
</comment>